<protein>
    <submittedName>
        <fullName evidence="1">Uncharacterized protein</fullName>
    </submittedName>
</protein>
<organism evidence="1 2">
    <name type="scientific">uncultured phage cr25_1</name>
    <dbReference type="NCBI Taxonomy" id="2986395"/>
    <lineage>
        <taxon>Viruses</taxon>
        <taxon>Duplodnaviria</taxon>
        <taxon>Heunggongvirae</taxon>
        <taxon>Uroviricota</taxon>
        <taxon>Caudoviricetes</taxon>
        <taxon>Crassvirales</taxon>
        <taxon>Crevaviridae</taxon>
        <taxon>Coarsevirinae</taxon>
        <taxon>Junduvirus</taxon>
        <taxon>Junduvirus copri</taxon>
    </lineage>
</organism>
<evidence type="ECO:0000313" key="2">
    <source>
        <dbReference type="Proteomes" id="UP000827441"/>
    </source>
</evidence>
<evidence type="ECO:0000313" key="1">
    <source>
        <dbReference type="EMBL" id="QWM90214.1"/>
    </source>
</evidence>
<reference evidence="1 2" key="1">
    <citation type="submission" date="2021-04" db="EMBL/GenBank/DDBJ databases">
        <authorList>
            <person name="Shkoporov A.N."/>
            <person name="Stockdale S.R."/>
            <person name="Guerin E."/>
            <person name="Ross R.P."/>
            <person name="Hill C."/>
        </authorList>
    </citation>
    <scope>NUCLEOTIDE SEQUENCE [LARGE SCALE GENOMIC DNA]</scope>
    <source>
        <strain evidence="2">cr25_1</strain>
    </source>
</reference>
<dbReference type="EMBL" id="MZ130487">
    <property type="protein sequence ID" value="QWM90214.1"/>
    <property type="molecule type" value="Genomic_DNA"/>
</dbReference>
<dbReference type="KEGG" id="vg:75690843"/>
<keyword evidence="2" id="KW-1185">Reference proteome</keyword>
<proteinExistence type="predicted"/>
<dbReference type="RefSeq" id="YP_010359786.1">
    <property type="nucleotide sequence ID" value="NC_062777.1"/>
</dbReference>
<gene>
    <name evidence="1" type="primary">gp_23147</name>
</gene>
<sequence length="39" mass="4516">MITVTPSNSQVVYTTTIYVNGYAYEYIQVINLKPNYLIK</sequence>
<name>A0AAE7RVJ1_9CAUD</name>
<accession>A0AAE7RVJ1</accession>
<dbReference type="Proteomes" id="UP000827441">
    <property type="component" value="Segment"/>
</dbReference>
<dbReference type="GeneID" id="75690843"/>